<proteinExistence type="predicted"/>
<reference evidence="2 4" key="1">
    <citation type="journal article" date="2014" name="Int. J. Syst. Evol. Microbiol.">
        <title>Complete genome sequence of Corynebacterium casei LMG S-19264T (=DSM 44701T), isolated from a smear-ripened cheese.</title>
        <authorList>
            <consortium name="US DOE Joint Genome Institute (JGI-PGF)"/>
            <person name="Walter F."/>
            <person name="Albersmeier A."/>
            <person name="Kalinowski J."/>
            <person name="Ruckert C."/>
        </authorList>
    </citation>
    <scope>NUCLEOTIDE SEQUENCE [LARGE SCALE GENOMIC DNA]</scope>
    <source>
        <strain evidence="2 4">CECT 8670</strain>
    </source>
</reference>
<name>A0AAJ1QY09_9FLAO</name>
<reference evidence="1 3" key="2">
    <citation type="submission" date="2017-02" db="EMBL/GenBank/DDBJ databases">
        <title>Trade-off between light-utilization and light-protection in marine flavobacteria.</title>
        <authorList>
            <person name="Kumagai Y."/>
            <person name="Yoshizawa S."/>
            <person name="Kogure K."/>
            <person name="Iwasaki W."/>
        </authorList>
    </citation>
    <scope>NUCLEOTIDE SEQUENCE [LARGE SCALE GENOMIC DNA]</scope>
    <source>
        <strain evidence="1 3">KCTC 23670</strain>
    </source>
</reference>
<evidence type="ECO:0000313" key="3">
    <source>
        <dbReference type="Proteomes" id="UP000232721"/>
    </source>
</evidence>
<dbReference type="AlphaFoldDB" id="A0AAJ1QY09"/>
<sequence length="63" mass="7020">MFTRAEEGYSLKKFNVIGASYKNVGLKGMKNSLFSFLSEIIPAAKQRGVLKCIHLDVSSFSYV</sequence>
<accession>A0AAJ1QY09</accession>
<dbReference type="Gene3D" id="3.20.20.150">
    <property type="entry name" value="Divalent-metal-dependent TIM barrel enzymes"/>
    <property type="match status" value="1"/>
</dbReference>
<gene>
    <name evidence="1" type="ORF">BTO15_16220</name>
    <name evidence="2" type="ORF">QWY81_11555</name>
</gene>
<evidence type="ECO:0000313" key="1">
    <source>
        <dbReference type="EMBL" id="AUC23550.1"/>
    </source>
</evidence>
<dbReference type="RefSeq" id="WP_208891262.1">
    <property type="nucleotide sequence ID" value="NZ_CP019336.1"/>
</dbReference>
<evidence type="ECO:0000313" key="2">
    <source>
        <dbReference type="EMBL" id="MDN3620090.1"/>
    </source>
</evidence>
<protein>
    <submittedName>
        <fullName evidence="2">Mannonate dehydratase</fullName>
    </submittedName>
</protein>
<dbReference type="EMBL" id="JAUFQH010000009">
    <property type="protein sequence ID" value="MDN3620090.1"/>
    <property type="molecule type" value="Genomic_DNA"/>
</dbReference>
<dbReference type="EMBL" id="CP019336">
    <property type="protein sequence ID" value="AUC23550.1"/>
    <property type="molecule type" value="Genomic_DNA"/>
</dbReference>
<organism evidence="2 4">
    <name type="scientific">Polaribacter sejongensis</name>
    <dbReference type="NCBI Taxonomy" id="985043"/>
    <lineage>
        <taxon>Bacteria</taxon>
        <taxon>Pseudomonadati</taxon>
        <taxon>Bacteroidota</taxon>
        <taxon>Flavobacteriia</taxon>
        <taxon>Flavobacteriales</taxon>
        <taxon>Flavobacteriaceae</taxon>
    </lineage>
</organism>
<keyword evidence="3" id="KW-1185">Reference proteome</keyword>
<evidence type="ECO:0000313" key="4">
    <source>
        <dbReference type="Proteomes" id="UP001228636"/>
    </source>
</evidence>
<dbReference type="Proteomes" id="UP000232721">
    <property type="component" value="Chromosome"/>
</dbReference>
<reference evidence="2" key="3">
    <citation type="submission" date="2023-06" db="EMBL/GenBank/DDBJ databases">
        <authorList>
            <person name="Lucena T."/>
            <person name="Sun Q."/>
        </authorList>
    </citation>
    <scope>NUCLEOTIDE SEQUENCE</scope>
    <source>
        <strain evidence="2">CECT 8670</strain>
    </source>
</reference>
<dbReference type="Proteomes" id="UP001228636">
    <property type="component" value="Unassembled WGS sequence"/>
</dbReference>